<accession>A0A914IBA2</accession>
<keyword evidence="4" id="KW-0732">Signal</keyword>
<dbReference type="AlphaFoldDB" id="A0A914IBA2"/>
<dbReference type="PROSITE" id="PS50026">
    <property type="entry name" value="EGF_3"/>
    <property type="match status" value="3"/>
</dbReference>
<dbReference type="FunFam" id="2.10.25.10:FF:000063">
    <property type="entry name" value="Slit guidance ligand 2"/>
    <property type="match status" value="1"/>
</dbReference>
<dbReference type="WBParaSite" id="Gr19_v10_g8304.t1">
    <property type="protein sequence ID" value="Gr19_v10_g8304.t1"/>
    <property type="gene ID" value="Gr19_v10_g8304"/>
</dbReference>
<feature type="disulfide bond" evidence="1">
    <location>
        <begin position="256"/>
        <end position="265"/>
    </location>
</feature>
<dbReference type="PANTHER" id="PTHR24033">
    <property type="entry name" value="EGF-LIKE DOMAIN-CONTAINING PROTEIN"/>
    <property type="match status" value="1"/>
</dbReference>
<keyword evidence="1" id="KW-0245">EGF-like domain</keyword>
<feature type="transmembrane region" description="Helical" evidence="3">
    <location>
        <begin position="440"/>
        <end position="462"/>
    </location>
</feature>
<dbReference type="PROSITE" id="PS00022">
    <property type="entry name" value="EGF_1"/>
    <property type="match status" value="4"/>
</dbReference>
<dbReference type="CDD" id="cd00054">
    <property type="entry name" value="EGF_CA"/>
    <property type="match status" value="1"/>
</dbReference>
<feature type="region of interest" description="Disordered" evidence="2">
    <location>
        <begin position="492"/>
        <end position="536"/>
    </location>
</feature>
<evidence type="ECO:0000256" key="4">
    <source>
        <dbReference type="SAM" id="SignalP"/>
    </source>
</evidence>
<evidence type="ECO:0000256" key="2">
    <source>
        <dbReference type="SAM" id="MobiDB-lite"/>
    </source>
</evidence>
<dbReference type="PROSITE" id="PS01186">
    <property type="entry name" value="EGF_2"/>
    <property type="match status" value="2"/>
</dbReference>
<evidence type="ECO:0000256" key="3">
    <source>
        <dbReference type="SAM" id="Phobius"/>
    </source>
</evidence>
<feature type="domain" description="EGF-like" evidence="5">
    <location>
        <begin position="342"/>
        <end position="379"/>
    </location>
</feature>
<feature type="domain" description="EGF-like" evidence="5">
    <location>
        <begin position="301"/>
        <end position="340"/>
    </location>
</feature>
<sequence>MTSADAERRHFFSLLLRIWTLFLTFHRLSAAGHIDLTIEQLTLRRAPPGCCSQISPSSSVPSYNDGLCALNFRLCVSAVDHLSFVGALSQRNCDVLSRNFTVVVRSARPVDAADRTFAVDAPSGAVHQRRFDFTSPITPNVSVQLDILSDRHKLLLSSRFLSSLPTHDDGPIARVFKYVNYGNVFTYRLKALCSAGSVGPKCTETCEPPKAGDHYFCAVDGMRCVPGWGGTRCLQPQCPQKCANGGRCLRPGHCECLSGWAGDRCDQCVPKGGCRNGYCTNEQPGSCICLPNWTGANCDVLVNKCLQRPCKNGGRCSTDGANGDFFRCICPPGFTGRDCGIPFANCKNATCAGQNQQCVPLEHGYTCACVPGFDGPNCGQSHQQQRRQQQQQNGHDGETPTAPKDFNGLMTMNSDKRRQQLHVAEPAGGRGGELNSTYTFIFNGTCVVFFLLFGVCVAVRWLRFHWSEEEKKKPTVGRLVAAIAPGAFASKAKAKDSTTEKVEENGRNTLLVFSEKQNSDNPNRSNDRRTGRSSML</sequence>
<dbReference type="SMART" id="SM00181">
    <property type="entry name" value="EGF"/>
    <property type="match status" value="5"/>
</dbReference>
<dbReference type="PANTHER" id="PTHR24033:SF151">
    <property type="entry name" value="NOTCH 2"/>
    <property type="match status" value="1"/>
</dbReference>
<feature type="chain" id="PRO_5037987555" evidence="4">
    <location>
        <begin position="32"/>
        <end position="536"/>
    </location>
</feature>
<dbReference type="SUPFAM" id="SSF57196">
    <property type="entry name" value="EGF/Laminin"/>
    <property type="match status" value="1"/>
</dbReference>
<name>A0A914IBA2_GLORO</name>
<keyword evidence="3" id="KW-1133">Transmembrane helix</keyword>
<keyword evidence="1" id="KW-1015">Disulfide bond</keyword>
<evidence type="ECO:0000313" key="6">
    <source>
        <dbReference type="Proteomes" id="UP000887572"/>
    </source>
</evidence>
<feature type="domain" description="EGF-like" evidence="5">
    <location>
        <begin position="234"/>
        <end position="266"/>
    </location>
</feature>
<dbReference type="InterPro" id="IPR051830">
    <property type="entry name" value="NOTCH_homolog"/>
</dbReference>
<feature type="disulfide bond" evidence="1">
    <location>
        <begin position="369"/>
        <end position="378"/>
    </location>
</feature>
<feature type="region of interest" description="Disordered" evidence="2">
    <location>
        <begin position="380"/>
        <end position="410"/>
    </location>
</feature>
<keyword evidence="3" id="KW-0812">Transmembrane</keyword>
<comment type="caution">
    <text evidence="1">Lacks conserved residue(s) required for the propagation of feature annotation.</text>
</comment>
<keyword evidence="3" id="KW-0472">Membrane</keyword>
<evidence type="ECO:0000313" key="7">
    <source>
        <dbReference type="WBParaSite" id="Gr19_v10_g8304.t1"/>
    </source>
</evidence>
<dbReference type="Gene3D" id="2.10.25.10">
    <property type="entry name" value="Laminin"/>
    <property type="match status" value="4"/>
</dbReference>
<organism evidence="6 7">
    <name type="scientific">Globodera rostochiensis</name>
    <name type="common">Golden nematode worm</name>
    <name type="synonym">Heterodera rostochiensis</name>
    <dbReference type="NCBI Taxonomy" id="31243"/>
    <lineage>
        <taxon>Eukaryota</taxon>
        <taxon>Metazoa</taxon>
        <taxon>Ecdysozoa</taxon>
        <taxon>Nematoda</taxon>
        <taxon>Chromadorea</taxon>
        <taxon>Rhabditida</taxon>
        <taxon>Tylenchina</taxon>
        <taxon>Tylenchomorpha</taxon>
        <taxon>Tylenchoidea</taxon>
        <taxon>Heteroderidae</taxon>
        <taxon>Heteroderinae</taxon>
        <taxon>Globodera</taxon>
    </lineage>
</organism>
<feature type="disulfide bond" evidence="1">
    <location>
        <begin position="330"/>
        <end position="339"/>
    </location>
</feature>
<feature type="signal peptide" evidence="4">
    <location>
        <begin position="1"/>
        <end position="31"/>
    </location>
</feature>
<reference evidence="7" key="1">
    <citation type="submission" date="2022-11" db="UniProtKB">
        <authorList>
            <consortium name="WormBaseParasite"/>
        </authorList>
    </citation>
    <scope>IDENTIFICATION</scope>
</reference>
<proteinExistence type="predicted"/>
<keyword evidence="6" id="KW-1185">Reference proteome</keyword>
<dbReference type="Proteomes" id="UP000887572">
    <property type="component" value="Unplaced"/>
</dbReference>
<feature type="compositionally biased region" description="Basic and acidic residues" evidence="2">
    <location>
        <begin position="493"/>
        <end position="506"/>
    </location>
</feature>
<dbReference type="Pfam" id="PF00008">
    <property type="entry name" value="EGF"/>
    <property type="match status" value="1"/>
</dbReference>
<evidence type="ECO:0000256" key="1">
    <source>
        <dbReference type="PROSITE-ProRule" id="PRU00076"/>
    </source>
</evidence>
<dbReference type="InterPro" id="IPR000742">
    <property type="entry name" value="EGF"/>
</dbReference>
<protein>
    <submittedName>
        <fullName evidence="7">EGF-like domain-containing protein</fullName>
    </submittedName>
</protein>
<evidence type="ECO:0000259" key="5">
    <source>
        <dbReference type="PROSITE" id="PS50026"/>
    </source>
</evidence>
<feature type="disulfide bond" evidence="1">
    <location>
        <begin position="238"/>
        <end position="248"/>
    </location>
</feature>